<dbReference type="Gene3D" id="3.40.50.1000">
    <property type="entry name" value="HAD superfamily/HAD-like"/>
    <property type="match status" value="1"/>
</dbReference>
<dbReference type="NCBIfam" id="TIGR01549">
    <property type="entry name" value="HAD-SF-IA-v1"/>
    <property type="match status" value="1"/>
</dbReference>
<dbReference type="SFLD" id="SFLDG01129">
    <property type="entry name" value="C1.5:_HAD__Beta-PGM__Phosphata"/>
    <property type="match status" value="1"/>
</dbReference>
<dbReference type="InterPro" id="IPR023214">
    <property type="entry name" value="HAD_sf"/>
</dbReference>
<dbReference type="PANTHER" id="PTHR43316">
    <property type="entry name" value="HYDROLASE, HALOACID DELAHOGENASE-RELATED"/>
    <property type="match status" value="1"/>
</dbReference>
<dbReference type="GO" id="GO:0016787">
    <property type="term" value="F:hydrolase activity"/>
    <property type="evidence" value="ECO:0007669"/>
    <property type="project" value="UniProtKB-KW"/>
</dbReference>
<keyword evidence="1 2" id="KW-0378">Hydrolase</keyword>
<keyword evidence="3" id="KW-1185">Reference proteome</keyword>
<protein>
    <submittedName>
        <fullName evidence="2">Putative hydrolase of the HAD superfamily</fullName>
    </submittedName>
</protein>
<organism evidence="2 3">
    <name type="scientific">Paenibacillus catalpae</name>
    <dbReference type="NCBI Taxonomy" id="1045775"/>
    <lineage>
        <taxon>Bacteria</taxon>
        <taxon>Bacillati</taxon>
        <taxon>Bacillota</taxon>
        <taxon>Bacilli</taxon>
        <taxon>Bacillales</taxon>
        <taxon>Paenibacillaceae</taxon>
        <taxon>Paenibacillus</taxon>
    </lineage>
</organism>
<evidence type="ECO:0000313" key="3">
    <source>
        <dbReference type="Proteomes" id="UP000198855"/>
    </source>
</evidence>
<dbReference type="RefSeq" id="WP_175532719.1">
    <property type="nucleotide sequence ID" value="NZ_FOMT01000001.1"/>
</dbReference>
<dbReference type="EMBL" id="FOMT01000001">
    <property type="protein sequence ID" value="SFD65392.1"/>
    <property type="molecule type" value="Genomic_DNA"/>
</dbReference>
<dbReference type="InterPro" id="IPR051540">
    <property type="entry name" value="S-2-haloacid_dehalogenase"/>
</dbReference>
<dbReference type="InterPro" id="IPR006439">
    <property type="entry name" value="HAD-SF_hydro_IA"/>
</dbReference>
<dbReference type="PRINTS" id="PR00413">
    <property type="entry name" value="HADHALOGNASE"/>
</dbReference>
<name>A0A1I1U3K2_9BACL</name>
<evidence type="ECO:0000313" key="2">
    <source>
        <dbReference type="EMBL" id="SFD65392.1"/>
    </source>
</evidence>
<proteinExistence type="predicted"/>
<dbReference type="InterPro" id="IPR036412">
    <property type="entry name" value="HAD-like_sf"/>
</dbReference>
<dbReference type="STRING" id="1045775.SAMN05216378_0849"/>
<dbReference type="SUPFAM" id="SSF56784">
    <property type="entry name" value="HAD-like"/>
    <property type="match status" value="1"/>
</dbReference>
<evidence type="ECO:0000256" key="1">
    <source>
        <dbReference type="ARBA" id="ARBA00022801"/>
    </source>
</evidence>
<dbReference type="NCBIfam" id="TIGR01509">
    <property type="entry name" value="HAD-SF-IA-v3"/>
    <property type="match status" value="1"/>
</dbReference>
<dbReference type="SFLD" id="SFLDS00003">
    <property type="entry name" value="Haloacid_Dehalogenase"/>
    <property type="match status" value="1"/>
</dbReference>
<gene>
    <name evidence="2" type="ORF">SAMN05216378_0849</name>
</gene>
<dbReference type="AlphaFoldDB" id="A0A1I1U3K2"/>
<dbReference type="Pfam" id="PF00702">
    <property type="entry name" value="Hydrolase"/>
    <property type="match status" value="1"/>
</dbReference>
<dbReference type="Proteomes" id="UP000198855">
    <property type="component" value="Unassembled WGS sequence"/>
</dbReference>
<reference evidence="3" key="1">
    <citation type="submission" date="2016-10" db="EMBL/GenBank/DDBJ databases">
        <authorList>
            <person name="Varghese N."/>
            <person name="Submissions S."/>
        </authorList>
    </citation>
    <scope>NUCLEOTIDE SEQUENCE [LARGE SCALE GENOMIC DNA]</scope>
    <source>
        <strain evidence="3">CGMCC 1.10784</strain>
    </source>
</reference>
<accession>A0A1I1U3K2</accession>
<sequence>MRNQAVFFDLFETLITEFKNGIRKAPRSNHFVAQLGIDSTLFEREWRSRQEHRMNGTFPDFPSVLKDILNTLGHEVSEETIDNIHDERIASKTIPFNGIDPSILDMLGQLRSAGMKIGLVSNCTPEEVKAWEISALAPYFDDVIFSYAVNTAKPEPLIYQLACKRLGVSPSESVFVGDGGSNELSGASSFGMTAYHAAWFLPEDRASKITGYKKLRQPSELVDLIRD</sequence>